<dbReference type="FunCoup" id="G3VDT0">
    <property type="interactions" value="1"/>
</dbReference>
<evidence type="ECO:0000313" key="7">
    <source>
        <dbReference type="Proteomes" id="UP000007648"/>
    </source>
</evidence>
<accession>G3VDT0</accession>
<feature type="signal peptide" evidence="4">
    <location>
        <begin position="1"/>
        <end position="18"/>
    </location>
</feature>
<dbReference type="InterPro" id="IPR022272">
    <property type="entry name" value="Lipocalin_CS"/>
</dbReference>
<name>G3VDT0_SARHA</name>
<dbReference type="PROSITE" id="PS00213">
    <property type="entry name" value="LIPOCALIN"/>
    <property type="match status" value="1"/>
</dbReference>
<dbReference type="Pfam" id="PF00061">
    <property type="entry name" value="Lipocalin"/>
    <property type="match status" value="1"/>
</dbReference>
<evidence type="ECO:0000256" key="2">
    <source>
        <dbReference type="ARBA" id="ARBA00022743"/>
    </source>
</evidence>
<dbReference type="InterPro" id="IPR012674">
    <property type="entry name" value="Calycin"/>
</dbReference>
<dbReference type="Gene3D" id="2.40.128.20">
    <property type="match status" value="1"/>
</dbReference>
<protein>
    <recommendedName>
        <fullName evidence="5">Lipocalin/cytosolic fatty-acid binding domain-containing protein</fullName>
    </recommendedName>
</protein>
<dbReference type="GeneTree" id="ENSGT01050000244868"/>
<dbReference type="InterPro" id="IPR002345">
    <property type="entry name" value="Lipocalin"/>
</dbReference>
<dbReference type="STRING" id="9305.ENSSHAP00000001334"/>
<reference evidence="6 7" key="1">
    <citation type="journal article" date="2011" name="Proc. Natl. Acad. Sci. U.S.A.">
        <title>Genetic diversity and population structure of the endangered marsupial Sarcophilus harrisii (Tasmanian devil).</title>
        <authorList>
            <person name="Miller W."/>
            <person name="Hayes V.M."/>
            <person name="Ratan A."/>
            <person name="Petersen D.C."/>
            <person name="Wittekindt N.E."/>
            <person name="Miller J."/>
            <person name="Walenz B."/>
            <person name="Knight J."/>
            <person name="Qi J."/>
            <person name="Zhao F."/>
            <person name="Wang Q."/>
            <person name="Bedoya-Reina O.C."/>
            <person name="Katiyar N."/>
            <person name="Tomsho L.P."/>
            <person name="Kasson L.M."/>
            <person name="Hardie R.A."/>
            <person name="Woodbridge P."/>
            <person name="Tindall E.A."/>
            <person name="Bertelsen M.F."/>
            <person name="Dixon D."/>
            <person name="Pyecroft S."/>
            <person name="Helgen K.M."/>
            <person name="Lesk A.M."/>
            <person name="Pringle T.H."/>
            <person name="Patterson N."/>
            <person name="Zhang Y."/>
            <person name="Kreiss A."/>
            <person name="Woods G.M."/>
            <person name="Jones M.E."/>
            <person name="Schuster S.C."/>
        </authorList>
    </citation>
    <scope>NUCLEOTIDE SEQUENCE [LARGE SCALE GENOMIC DNA]</scope>
</reference>
<dbReference type="SUPFAM" id="SSF50814">
    <property type="entry name" value="Lipocalins"/>
    <property type="match status" value="1"/>
</dbReference>
<organism evidence="6 7">
    <name type="scientific">Sarcophilus harrisii</name>
    <name type="common">Tasmanian devil</name>
    <name type="synonym">Sarcophilus laniarius</name>
    <dbReference type="NCBI Taxonomy" id="9305"/>
    <lineage>
        <taxon>Eukaryota</taxon>
        <taxon>Metazoa</taxon>
        <taxon>Chordata</taxon>
        <taxon>Craniata</taxon>
        <taxon>Vertebrata</taxon>
        <taxon>Euteleostomi</taxon>
        <taxon>Mammalia</taxon>
        <taxon>Metatheria</taxon>
        <taxon>Dasyuromorphia</taxon>
        <taxon>Dasyuridae</taxon>
        <taxon>Sarcophilus</taxon>
    </lineage>
</organism>
<feature type="domain" description="Lipocalin/cytosolic fatty-acid binding" evidence="5">
    <location>
        <begin position="33"/>
        <end position="165"/>
    </location>
</feature>
<reference evidence="6" key="2">
    <citation type="submission" date="2025-08" db="UniProtKB">
        <authorList>
            <consortium name="Ensembl"/>
        </authorList>
    </citation>
    <scope>IDENTIFICATION</scope>
</reference>
<dbReference type="PANTHER" id="PTHR11430:SF71">
    <property type="entry name" value="EPIDIDYMAL-SPECIFIC LIPOCALIN-5"/>
    <property type="match status" value="1"/>
</dbReference>
<dbReference type="Proteomes" id="UP000007648">
    <property type="component" value="Unassembled WGS sequence"/>
</dbReference>
<dbReference type="PANTHER" id="PTHR11430">
    <property type="entry name" value="LIPOCALIN"/>
    <property type="match status" value="1"/>
</dbReference>
<dbReference type="GO" id="GO:0036094">
    <property type="term" value="F:small molecule binding"/>
    <property type="evidence" value="ECO:0007669"/>
    <property type="project" value="InterPro"/>
</dbReference>
<proteinExistence type="inferred from homology"/>
<reference evidence="6" key="3">
    <citation type="submission" date="2025-09" db="UniProtKB">
        <authorList>
            <consortium name="Ensembl"/>
        </authorList>
    </citation>
    <scope>IDENTIFICATION</scope>
</reference>
<evidence type="ECO:0000259" key="5">
    <source>
        <dbReference type="Pfam" id="PF00061"/>
    </source>
</evidence>
<keyword evidence="2" id="KW-0494">Milk protein</keyword>
<keyword evidence="4" id="KW-0732">Signal</keyword>
<feature type="chain" id="PRO_5029624925" description="Lipocalin/cytosolic fatty-acid binding domain-containing protein" evidence="4">
    <location>
        <begin position="19"/>
        <end position="204"/>
    </location>
</feature>
<keyword evidence="7" id="KW-1185">Reference proteome</keyword>
<evidence type="ECO:0000256" key="1">
    <source>
        <dbReference type="ARBA" id="ARBA00006889"/>
    </source>
</evidence>
<dbReference type="InParanoid" id="G3VDT0"/>
<dbReference type="Ensembl" id="ENSSHAT00000001350.2">
    <property type="protein sequence ID" value="ENSSHAP00000001334.2"/>
    <property type="gene ID" value="ENSSHAG00000001189.2"/>
</dbReference>
<dbReference type="InterPro" id="IPR000566">
    <property type="entry name" value="Lipocln_cytosolic_FA-bd_dom"/>
</dbReference>
<comment type="similarity">
    <text evidence="1 3">Belongs to the calycin superfamily. Lipocalin family.</text>
</comment>
<sequence>MKTVLLSILLGMLTVLRAQKIFSKDKFDLKKFSGFWYEVGTSSNFSLFLKQKGIKRLGAAFVTPVENNIRVTTTFDKFHECVIENILGNQVDMPGKFAFPRSRKVYVIETDYKNYAIVNISILKKGMRLNVLKLFSRTLQNTDKGLKRLREISEMIGISRDTVFKLIYDGKNTFTFFGRKNAGVFLDPGTPFFSLSLTNFSFIS</sequence>
<evidence type="ECO:0000313" key="6">
    <source>
        <dbReference type="Ensembl" id="ENSSHAP00000001334.2"/>
    </source>
</evidence>
<dbReference type="HOGENOM" id="CLU_107634_0_0_1"/>
<evidence type="ECO:0000256" key="4">
    <source>
        <dbReference type="SAM" id="SignalP"/>
    </source>
</evidence>
<dbReference type="AlphaFoldDB" id="G3VDT0"/>
<dbReference type="eggNOG" id="ENOG502TDU8">
    <property type="taxonomic scope" value="Eukaryota"/>
</dbReference>
<evidence type="ECO:0000256" key="3">
    <source>
        <dbReference type="RuleBase" id="RU003695"/>
    </source>
</evidence>